<reference evidence="5" key="1">
    <citation type="submission" date="2021-07" db="EMBL/GenBank/DDBJ databases">
        <title>Draft genome of Mortierella alpina, strain LL118, isolated from an aspen leaf litter sample.</title>
        <authorList>
            <person name="Yang S."/>
            <person name="Vinatzer B.A."/>
        </authorList>
    </citation>
    <scope>NUCLEOTIDE SEQUENCE</scope>
    <source>
        <strain evidence="5">LL118</strain>
    </source>
</reference>
<evidence type="ECO:0000256" key="4">
    <source>
        <dbReference type="RuleBase" id="RU331113"/>
    </source>
</evidence>
<accession>A0A9P8A8N5</accession>
<dbReference type="GO" id="GO:0000159">
    <property type="term" value="C:protein phosphatase type 2A complex"/>
    <property type="evidence" value="ECO:0007669"/>
    <property type="project" value="UniProtKB-UniRule"/>
</dbReference>
<dbReference type="Proteomes" id="UP000717515">
    <property type="component" value="Unassembled WGS sequence"/>
</dbReference>
<dbReference type="AlphaFoldDB" id="A0A9P8A8N5"/>
<evidence type="ECO:0000313" key="6">
    <source>
        <dbReference type="Proteomes" id="UP000717515"/>
    </source>
</evidence>
<keyword evidence="3 4" id="KW-0677">Repeat</keyword>
<dbReference type="Gene3D" id="2.130.10.10">
    <property type="entry name" value="YVTN repeat-like/Quinoprotein amine dehydrogenase"/>
    <property type="match status" value="1"/>
</dbReference>
<dbReference type="FunFam" id="2.130.10.10:FF:000160">
    <property type="entry name" value="Protein phosphatase PP2A regulatory subunit B"/>
    <property type="match status" value="1"/>
</dbReference>
<evidence type="ECO:0000313" key="5">
    <source>
        <dbReference type="EMBL" id="KAG9324661.1"/>
    </source>
</evidence>
<dbReference type="SUPFAM" id="SSF50978">
    <property type="entry name" value="WD40 repeat-like"/>
    <property type="match status" value="1"/>
</dbReference>
<comment type="similarity">
    <text evidence="1 4">Belongs to the phosphatase 2A regulatory subunit B family.</text>
</comment>
<dbReference type="InterPro" id="IPR015943">
    <property type="entry name" value="WD40/YVTN_repeat-like_dom_sf"/>
</dbReference>
<dbReference type="InterPro" id="IPR001680">
    <property type="entry name" value="WD40_rpt"/>
</dbReference>
<evidence type="ECO:0000256" key="3">
    <source>
        <dbReference type="ARBA" id="ARBA00022737"/>
    </source>
</evidence>
<name>A0A9P8A8N5_MORAP</name>
<organism evidence="5 6">
    <name type="scientific">Mortierella alpina</name>
    <name type="common">Oleaginous fungus</name>
    <name type="synonym">Mortierella renispora</name>
    <dbReference type="NCBI Taxonomy" id="64518"/>
    <lineage>
        <taxon>Eukaryota</taxon>
        <taxon>Fungi</taxon>
        <taxon>Fungi incertae sedis</taxon>
        <taxon>Mucoromycota</taxon>
        <taxon>Mortierellomycotina</taxon>
        <taxon>Mortierellomycetes</taxon>
        <taxon>Mortierellales</taxon>
        <taxon>Mortierellaceae</taxon>
        <taxon>Mortierella</taxon>
    </lineage>
</organism>
<dbReference type="PIRSF" id="PIRSF037309">
    <property type="entry name" value="PP2A_PR55"/>
    <property type="match status" value="1"/>
</dbReference>
<dbReference type="PRINTS" id="PR00600">
    <property type="entry name" value="PP2APR55"/>
</dbReference>
<dbReference type="GO" id="GO:0019888">
    <property type="term" value="F:protein phosphatase regulator activity"/>
    <property type="evidence" value="ECO:0007669"/>
    <property type="project" value="InterPro"/>
</dbReference>
<comment type="caution">
    <text evidence="5">The sequence shown here is derived from an EMBL/GenBank/DDBJ whole genome shotgun (WGS) entry which is preliminary data.</text>
</comment>
<dbReference type="PROSITE" id="PS01025">
    <property type="entry name" value="PR55_2"/>
    <property type="match status" value="1"/>
</dbReference>
<feature type="non-terminal residue" evidence="5">
    <location>
        <position position="1"/>
    </location>
</feature>
<dbReference type="InterPro" id="IPR036322">
    <property type="entry name" value="WD40_repeat_dom_sf"/>
</dbReference>
<proteinExistence type="inferred from homology"/>
<gene>
    <name evidence="5" type="ORF">KVV02_000338</name>
</gene>
<dbReference type="PANTHER" id="PTHR11871">
    <property type="entry name" value="PROTEIN PHOSPHATASE PP2A REGULATORY SUBUNIT B"/>
    <property type="match status" value="1"/>
</dbReference>
<evidence type="ECO:0000256" key="1">
    <source>
        <dbReference type="ARBA" id="ARBA00008259"/>
    </source>
</evidence>
<dbReference type="InterPro" id="IPR018067">
    <property type="entry name" value="PP2A_PR55_CS"/>
</dbReference>
<dbReference type="SMART" id="SM00320">
    <property type="entry name" value="WD40"/>
    <property type="match status" value="6"/>
</dbReference>
<evidence type="ECO:0000256" key="2">
    <source>
        <dbReference type="ARBA" id="ARBA00022574"/>
    </source>
</evidence>
<dbReference type="InterPro" id="IPR000009">
    <property type="entry name" value="PP2A_PR55"/>
</dbReference>
<dbReference type="PROSITE" id="PS01024">
    <property type="entry name" value="PR55_1"/>
    <property type="match status" value="1"/>
</dbReference>
<protein>
    <recommendedName>
        <fullName evidence="4">Protein phosphatase PP2A regulatory subunit B</fullName>
    </recommendedName>
</protein>
<dbReference type="Pfam" id="PF00400">
    <property type="entry name" value="WD40"/>
    <property type="match status" value="1"/>
</dbReference>
<dbReference type="EMBL" id="JAIFTL010000060">
    <property type="protein sequence ID" value="KAG9324661.1"/>
    <property type="molecule type" value="Genomic_DNA"/>
</dbReference>
<keyword evidence="2 4" id="KW-0853">WD repeat</keyword>
<sequence length="476" mass="54446">RSQEDKSLDNPLITRRIYQDPSRDTMATDGEHSWKFAQCFGDKGEVEDITEADIISTVEFDHTGDYLATGDKGGRVVLFERNESKKGCEYKFHTEFQSHEPEFDYLKSLEIEEKINKIKWCKRQNSAHFLLSTNGLTFIYHYFSTIDKTVKLWKVFEKSIKVVAENNHGDGQHLPAAGAPLRLPKLTHHDTIVAAVPRKVYANAHAYHINSISINSDGETYISADDLRINLWNLNISDQSFNIVDIKPVNMEELTEVITAAEFHPVHCNLFMYSSSKGTIKLSDMRESALCDQHAKLFEEEEDPSNKSFFSEIISSISDVKFSKDGRYILSRDYLTLKVWDINMESRPVQTINIHDHLRNKLCDLYENDCIFDKFECTFSGDGNNVLTGSYNNNFYIYDRNGKNDVTLQADKSAFKAKRVGSAKNKTMPRVNNKNGKNDINVESIDFTKKILHASWHPNENSIAVAATNNLFIFTE</sequence>